<accession>A0ABX3ZJZ4</accession>
<dbReference type="RefSeq" id="WP_087616222.1">
    <property type="nucleotide sequence ID" value="NZ_JAFBEY010000001.1"/>
</dbReference>
<evidence type="ECO:0000313" key="2">
    <source>
        <dbReference type="EMBL" id="OUZ40056.1"/>
    </source>
</evidence>
<dbReference type="SUPFAM" id="SSF51695">
    <property type="entry name" value="PLC-like phosphodiesterases"/>
    <property type="match status" value="1"/>
</dbReference>
<dbReference type="Gene3D" id="3.20.20.190">
    <property type="entry name" value="Phosphatidylinositol (PI) phosphodiesterase"/>
    <property type="match status" value="1"/>
</dbReference>
<protein>
    <submittedName>
        <fullName evidence="2">Glycerophosphodiester phosphodiesterase</fullName>
    </submittedName>
</protein>
<proteinExistence type="predicted"/>
<dbReference type="EMBL" id="NHNT01000002">
    <property type="protein sequence ID" value="OUZ40056.1"/>
    <property type="molecule type" value="Genomic_DNA"/>
</dbReference>
<dbReference type="PROSITE" id="PS51704">
    <property type="entry name" value="GP_PDE"/>
    <property type="match status" value="1"/>
</dbReference>
<dbReference type="Pfam" id="PF03009">
    <property type="entry name" value="GDPD"/>
    <property type="match status" value="1"/>
</dbReference>
<dbReference type="InterPro" id="IPR030395">
    <property type="entry name" value="GP_PDE_dom"/>
</dbReference>
<evidence type="ECO:0000259" key="1">
    <source>
        <dbReference type="PROSITE" id="PS51704"/>
    </source>
</evidence>
<name>A0ABX3ZJZ4_9BACL</name>
<keyword evidence="3" id="KW-1185">Reference proteome</keyword>
<dbReference type="PANTHER" id="PTHR46211:SF1">
    <property type="entry name" value="GLYCEROPHOSPHODIESTER PHOSPHODIESTERASE, CYTOPLASMIC"/>
    <property type="match status" value="1"/>
</dbReference>
<evidence type="ECO:0000313" key="3">
    <source>
        <dbReference type="Proteomes" id="UP000196594"/>
    </source>
</evidence>
<gene>
    <name evidence="2" type="ORF">CBM15_05955</name>
</gene>
<reference evidence="2 3" key="1">
    <citation type="journal article" date="2017" name="Int. J. Syst. Evol. Microbiol.">
        <title>Solibacillus kalamii sp. nov., isolated from a high-efficiency particulate arrestance filter system used in the International Space Station.</title>
        <authorList>
            <person name="Checinska Sielaff A."/>
            <person name="Kumar R.M."/>
            <person name="Pal D."/>
            <person name="Mayilraj S."/>
            <person name="Venkateswaran K."/>
        </authorList>
    </citation>
    <scope>NUCLEOTIDE SEQUENCE [LARGE SCALE GENOMIC DNA]</scope>
    <source>
        <strain evidence="2 3">ISSFR-015</strain>
    </source>
</reference>
<comment type="caution">
    <text evidence="2">The sequence shown here is derived from an EMBL/GenBank/DDBJ whole genome shotgun (WGS) entry which is preliminary data.</text>
</comment>
<organism evidence="2 3">
    <name type="scientific">Solibacillus kalamii</name>
    <dbReference type="NCBI Taxonomy" id="1748298"/>
    <lineage>
        <taxon>Bacteria</taxon>
        <taxon>Bacillati</taxon>
        <taxon>Bacillota</taxon>
        <taxon>Bacilli</taxon>
        <taxon>Bacillales</taxon>
        <taxon>Caryophanaceae</taxon>
        <taxon>Solibacillus</taxon>
    </lineage>
</organism>
<feature type="domain" description="GP-PDE" evidence="1">
    <location>
        <begin position="4"/>
        <end position="236"/>
    </location>
</feature>
<dbReference type="InterPro" id="IPR017946">
    <property type="entry name" value="PLC-like_Pdiesterase_TIM-brl"/>
</dbReference>
<dbReference type="Proteomes" id="UP000196594">
    <property type="component" value="Unassembled WGS sequence"/>
</dbReference>
<dbReference type="PANTHER" id="PTHR46211">
    <property type="entry name" value="GLYCEROPHOSPHORYL DIESTER PHOSPHODIESTERASE"/>
    <property type="match status" value="1"/>
</dbReference>
<sequence>MNDIPIFAHRGASSFHLENTFAAFKKAKELGADGIELDLQVSNDGILVVFHDNDLKRLAGINKMINQCSYDELIHYKLGPRFKRLFRRDRMIAFADVLEWANAENIALNVELKESLLTNENVLKELLHTITLPENSHFSSFHDSLLKIVKEIRPDIETGFIITRKFYWGTLEEPNFFDAIHAHKRYYKGQYLEACKTANIGMRFYGIQGNESFLKNPHSSVKGWITDFPHLVREAQVNR</sequence>